<dbReference type="PIRSF" id="PIRSF028162">
    <property type="entry name" value="BcbE_prd"/>
    <property type="match status" value="1"/>
</dbReference>
<dbReference type="Gene3D" id="3.90.550.10">
    <property type="entry name" value="Spore Coat Polysaccharide Biosynthesis Protein SpsA, Chain A"/>
    <property type="match status" value="1"/>
</dbReference>
<evidence type="ECO:0000313" key="2">
    <source>
        <dbReference type="EMBL" id="MYM36637.1"/>
    </source>
</evidence>
<dbReference type="EMBL" id="WWCO01000016">
    <property type="protein sequence ID" value="MYM36637.1"/>
    <property type="molecule type" value="Genomic_DNA"/>
</dbReference>
<evidence type="ECO:0000313" key="3">
    <source>
        <dbReference type="Proteomes" id="UP000449678"/>
    </source>
</evidence>
<dbReference type="PANTHER" id="PTHR22572">
    <property type="entry name" value="SUGAR-1-PHOSPHATE GUANYL TRANSFERASE"/>
    <property type="match status" value="1"/>
</dbReference>
<dbReference type="InterPro" id="IPR029044">
    <property type="entry name" value="Nucleotide-diphossugar_trans"/>
</dbReference>
<dbReference type="GO" id="GO:0016740">
    <property type="term" value="F:transferase activity"/>
    <property type="evidence" value="ECO:0007669"/>
    <property type="project" value="UniProtKB-KW"/>
</dbReference>
<dbReference type="RefSeq" id="WP_160991992.1">
    <property type="nucleotide sequence ID" value="NZ_WWCO01000016.1"/>
</dbReference>
<keyword evidence="2" id="KW-0808">Transferase</keyword>
<organism evidence="2 3">
    <name type="scientific">Duganella lactea</name>
    <dbReference type="NCBI Taxonomy" id="2692173"/>
    <lineage>
        <taxon>Bacteria</taxon>
        <taxon>Pseudomonadati</taxon>
        <taxon>Pseudomonadota</taxon>
        <taxon>Betaproteobacteria</taxon>
        <taxon>Burkholderiales</taxon>
        <taxon>Oxalobacteraceae</taxon>
        <taxon>Telluria group</taxon>
        <taxon>Duganella</taxon>
    </lineage>
</organism>
<evidence type="ECO:0000259" key="1">
    <source>
        <dbReference type="Pfam" id="PF00483"/>
    </source>
</evidence>
<dbReference type="Pfam" id="PF00483">
    <property type="entry name" value="NTP_transferase"/>
    <property type="match status" value="1"/>
</dbReference>
<comment type="caution">
    <text evidence="2">The sequence shown here is derived from an EMBL/GenBank/DDBJ whole genome shotgun (WGS) entry which is preliminary data.</text>
</comment>
<dbReference type="Proteomes" id="UP000449678">
    <property type="component" value="Unassembled WGS sequence"/>
</dbReference>
<dbReference type="InterPro" id="IPR005835">
    <property type="entry name" value="NTP_transferase_dom"/>
</dbReference>
<dbReference type="InterPro" id="IPR016873">
    <property type="entry name" value="Caps_polysacc_synth_BcbE_prd"/>
</dbReference>
<proteinExistence type="predicted"/>
<dbReference type="InterPro" id="IPR050486">
    <property type="entry name" value="Mannose-1P_guanyltransferase"/>
</dbReference>
<reference evidence="2 3" key="1">
    <citation type="submission" date="2019-12" db="EMBL/GenBank/DDBJ databases">
        <title>Novel species isolated from a subtropical stream in China.</title>
        <authorList>
            <person name="Lu H."/>
        </authorList>
    </citation>
    <scope>NUCLEOTIDE SEQUENCE [LARGE SCALE GENOMIC DNA]</scope>
    <source>
        <strain evidence="2 3">FT94W</strain>
    </source>
</reference>
<gene>
    <name evidence="2" type="ORF">GTP38_20100</name>
</gene>
<dbReference type="CDD" id="cd04183">
    <property type="entry name" value="GT2_BcE_like"/>
    <property type="match status" value="1"/>
</dbReference>
<name>A0ABW9VD08_9BURK</name>
<feature type="domain" description="Nucleotidyl transferase" evidence="1">
    <location>
        <begin position="9"/>
        <end position="177"/>
    </location>
</feature>
<keyword evidence="3" id="KW-1185">Reference proteome</keyword>
<sequence>MIHIVVPMAGHGSRFAQAGYTDPKPLIPIGGRPMIEVVIDNLRPSQPHRFIFLCQQAHLERYGLGARLTALAPGCAIVPVARVTEGAACTVLLARDLIDNATPLMIANCDQYIDIRIDDYLAQLPARQLDGLIMTMSADHPKWSYVRLDAGGAITEVVEKQVVSNEATVGIYNYARGSDFVAAASAMIAADARVNGEFYVAPAYNAMLANGSRLGYYNIGSDRAGMYGLGVPEDLDYFLAHPLGRALAVGG</sequence>
<protein>
    <submittedName>
        <fullName evidence="2">NTP transferase domain-containing protein</fullName>
    </submittedName>
</protein>
<accession>A0ABW9VD08</accession>
<dbReference type="SUPFAM" id="SSF53448">
    <property type="entry name" value="Nucleotide-diphospho-sugar transferases"/>
    <property type="match status" value="1"/>
</dbReference>